<feature type="domain" description="PAS" evidence="10">
    <location>
        <begin position="1804"/>
        <end position="1879"/>
    </location>
</feature>
<dbReference type="CDD" id="cd00082">
    <property type="entry name" value="HisKA"/>
    <property type="match status" value="1"/>
</dbReference>
<dbReference type="PROSITE" id="PS50011">
    <property type="entry name" value="PROTEIN_KINASE_DOM"/>
    <property type="match status" value="1"/>
</dbReference>
<dbReference type="InterPro" id="IPR013655">
    <property type="entry name" value="PAS_fold_3"/>
</dbReference>
<evidence type="ECO:0000313" key="12">
    <source>
        <dbReference type="EMBL" id="MBE9030133.1"/>
    </source>
</evidence>
<dbReference type="InterPro" id="IPR000014">
    <property type="entry name" value="PAS"/>
</dbReference>
<keyword evidence="5" id="KW-0808">Transferase</keyword>
<dbReference type="CDD" id="cd00130">
    <property type="entry name" value="PAS"/>
    <property type="match status" value="7"/>
</dbReference>
<dbReference type="PROSITE" id="PS50113">
    <property type="entry name" value="PAC"/>
    <property type="match status" value="6"/>
</dbReference>
<feature type="domain" description="PAS" evidence="10">
    <location>
        <begin position="1677"/>
        <end position="1727"/>
    </location>
</feature>
<dbReference type="PANTHER" id="PTHR43642:SF1">
    <property type="entry name" value="HYBRID SIGNAL TRANSDUCTION HISTIDINE KINASE G"/>
    <property type="match status" value="1"/>
</dbReference>
<sequence>MIASAHQLRPTVNGYTLCEILHQGSQTAVYRAVEDANQTSVIIKLLTLEFPSLNTLVRFRNQFNITHNLQFPGVVTPLKIVPWRKSYAIVMPDAGGQSLAKYLGDQPHLSISATLDIAIQLAEVLHYLGQQCIIHKDIKPANILIHPETHKIQLIDFSIATLLPKETQSLQSPNTLEGTLAYLAPEQTGRMNRGVDYRADFYSFGVTLYELLTGQLPFPTQDSTALLHCHIAQIPASVHQVQPQVPIQVSVIVSKLMAKNAEERYQSALGLKLDLEQCLHQWKTTGQITTFELGQRDMSDRFLIPEKLYGREAEVQTLLDAFERVSQGNSELMLVAGFSGIGKTAVVNEIHKPITRQKGYFTKGKFDQFNRNIPFSAFVQAFRNLMGQLLGEADAVLGVWRNSILDAVGENGQVLIEVIPELEHIIGEQPAVPGLPGVAAQNRFNLLFSKFIQVFTTPEHPLVLFLDDLQWADSASLNLLQSLMADSQLGHLLVLGAYRDNEVSPAHSLMLALAALKTQDVIINRLTLEPLALGDVGQFVADALLCQPQLTTALSELIYQQAQGNPFFTTQLLQGLYDDGQIHFDEAVGYWQCDLSQMALAEDVVAFMETRLRTLPKQTQAVLQVAACIGNQFDLATLAVVCEKSQETVAQDLWRSLQSGLIVPENQTYKLFLGNDQTNPLTIESGCSYRFLHDRVQQAAYALIEATHQAALHLKIGQRLLQQLDDHSQNEIFNVVNNLNKAHALLNPQEQRQLAELNLQAGQQARLSLAYQEAATYFEQGIDLIVPEGWDVQYNLLLELHAELVNVQFLRGEFEAVRATSTNALTHVQSTADALPIYISQISSDQAQGKMLESFDLGLQVLDSLSVTIPRSVHQDGVQQKLYQIQTEFQAKTIQALLDLPQNQDPQFLSTQELLTVMVGYAYKSRPELLSIIVGEQVSLLMRHGNIPASASIYALYGMLLSGSQDFESGFFAGEVALAIRERYPAKQFEMRVRNLVYSYITPWKALLQDCLSPLKQGFNLGLESGDLEYTAYGINHYIQFLYFAGIDLSTVEHEMSTHSTVLAAYRQEGVLQGVRVFHQVVWNLSHVSPCPWELEGEILRESDCVEAWRAENLGFFLGVLYISKLVLAVLFDNSTLGLDYAESANAHYEGLTREFQISYLHCYRALAQLGVLETAQLADLEEQADEVAQVTTDLNMLEKFASYAPMNFQHQVDLVRAERYRVLGQRLEAMDAYDQAIAGAKENQYTQEEALANELAAKFYLDWGKDKVAAGYMQEAYYCYARWGAHAKTADLEKRYPNLLRPILQQATPPFADPCATLSSIAPLNLSVQSTASITSTAIDSINQSLDLATIFKSAQALTESIDLGELLEKLALMMLQTAGADHCAIVIPDGQGLWQVRARATSKTISLTPEPLDNRSALPIQLIQYIKNTREIVVLDDRNHDAALVGSYFQNHRSWSALGAPIVHQNQLIGVLYLHNQATAGVFTHDRITVLNFLCAQAAIALDHAQLYRTLEQRVEDRTHSLQESQAALAKLNYELEARVTDRTAQLADSEKRLKTLFNETADAIFLLGQQGFLDCNQAALELLGYDHKAEVLALHPYQISPERQPDGQLSAEKAARLNQEAFQHGSLRFEWLIRRRSGENFWTEITLTSVQYPEETILHCSARDISDRKRLEAEQQRQLDILESTPDFIGTCNPNGKILYLNRAVRKLLQRDDNEPVSRVSISEQHPAWAVTIIINEALPEAAQNGIWHGETALLNGNGQVIPVSQVVIAHKSTSGEVEYFSTVMRDMSDRKTAEKSLQASELKFRTLLSNLDGVVYRCLNDPAWTMEFMSDAITKLSGYPVSDFINNRIRTYASIIHPDDLGLVDEAVNQGIAAQQSFTVEYRIIHRDGAWRWVRENGKGIFDHTGKLECLEGVIFDVSDRKAAEQALQLKQNHLEALLDNIPHMAWIKNEQSRFIAANRAVAEATGFSTAALVGKTDYDIWPEPLAKAVRADDFAVLQSGQRKVVEEQIPHADGTSVWLETTKTPFRNANGEFAGTVGIAADISDIKAATQKILESQKFLQTVLDTFPLAIFWKDRESRYIGVNQNFARDAGYSKTEDIAGLTDFDLPWSEAESQAYRADDQAVMLSDTAKIGIIETQIQVDGTQVWLETNKRPLHDLDGNVIGVMGTYQDISDRKQAELRLRESQVQFRNMTENVPGMIYRWVMHPDGSRAFLYVSSKVRELCELEPAAILQQETLIWEKIHPDDISGLQAAIAVHTQSLQSFSHEFRLMLPRKGLRWVQIISQPEQLENGGVIWDGVLVDISDRKAIEEDLAQSEAYHRNLFEQSAIGLLLCRMDGTFIYGNTAFADILGREKDELADLSYWEITPEKYAEDEQRQLKALEEFGCYGPYEKEYIHQNGALIPVRLSGVIVSRHGEKLIWSSIEDISDRKAAEATQKATNERLAITNQELVRATKLKDEFLANMSHELRTPLNAILGMSEILSEELYGNLNQHQQQHVTTIASSGEHLLALINDILDVSKISVGQVNLEFSQVVLAQICDNALTLVRQQAQKKSLNLTLTIAPQIDYVMADYRRLLQAIVNLLSNAVKFTPEGGAIELSLTLQAQLAEYPGNWLCIAVTDTGIGIAADQQSRLFQPFMQVDSSLNRKYEGTGLGLTLVKQIAEMHEGFVQMDSELDKGSCFQIFIPYKQ</sequence>
<dbReference type="Pfam" id="PF00512">
    <property type="entry name" value="HisKA"/>
    <property type="match status" value="1"/>
</dbReference>
<dbReference type="CDD" id="cd16922">
    <property type="entry name" value="HATPase_EvgS-ArcB-TorS-like"/>
    <property type="match status" value="1"/>
</dbReference>
<dbReference type="GO" id="GO:0000155">
    <property type="term" value="F:phosphorelay sensor kinase activity"/>
    <property type="evidence" value="ECO:0007669"/>
    <property type="project" value="InterPro"/>
</dbReference>
<feature type="domain" description="PAC" evidence="11">
    <location>
        <begin position="2133"/>
        <end position="2189"/>
    </location>
</feature>
<dbReference type="EMBL" id="JADEXQ010000029">
    <property type="protein sequence ID" value="MBE9030133.1"/>
    <property type="molecule type" value="Genomic_DNA"/>
</dbReference>
<dbReference type="PROSITE" id="PS50109">
    <property type="entry name" value="HIS_KIN"/>
    <property type="match status" value="1"/>
</dbReference>
<gene>
    <name evidence="12" type="ORF">IQ266_10370</name>
</gene>
<dbReference type="InterPro" id="IPR029016">
    <property type="entry name" value="GAF-like_dom_sf"/>
</dbReference>
<dbReference type="InterPro" id="IPR000719">
    <property type="entry name" value="Prot_kinase_dom"/>
</dbReference>
<comment type="catalytic activity">
    <reaction evidence="1">
        <text>ATP + protein L-histidine = ADP + protein N-phospho-L-histidine.</text>
        <dbReference type="EC" id="2.7.13.3"/>
    </reaction>
</comment>
<dbReference type="FunFam" id="1.10.287.130:FF:000145">
    <property type="entry name" value="Sensory transduction histidine kinase"/>
    <property type="match status" value="1"/>
</dbReference>
<dbReference type="InterPro" id="IPR041664">
    <property type="entry name" value="AAA_16"/>
</dbReference>
<dbReference type="Pfam" id="PF02518">
    <property type="entry name" value="HATPase_c"/>
    <property type="match status" value="1"/>
</dbReference>
<evidence type="ECO:0000256" key="1">
    <source>
        <dbReference type="ARBA" id="ARBA00000085"/>
    </source>
</evidence>
<keyword evidence="5" id="KW-0418">Kinase</keyword>
<dbReference type="Gene3D" id="3.40.50.300">
    <property type="entry name" value="P-loop containing nucleotide triphosphate hydrolases"/>
    <property type="match status" value="1"/>
</dbReference>
<feature type="domain" description="PAS" evidence="10">
    <location>
        <begin position="2321"/>
        <end position="2363"/>
    </location>
</feature>
<dbReference type="RefSeq" id="WP_264324959.1">
    <property type="nucleotide sequence ID" value="NZ_JADEXQ010000029.1"/>
</dbReference>
<name>A0A928VK76_9CYAN</name>
<evidence type="ECO:0000256" key="5">
    <source>
        <dbReference type="ARBA" id="ARBA00022777"/>
    </source>
</evidence>
<dbReference type="FunFam" id="3.30.565.10:FF:000010">
    <property type="entry name" value="Sensor histidine kinase RcsC"/>
    <property type="match status" value="1"/>
</dbReference>
<dbReference type="Pfam" id="PF13426">
    <property type="entry name" value="PAS_9"/>
    <property type="match status" value="3"/>
</dbReference>
<dbReference type="GO" id="GO:0005524">
    <property type="term" value="F:ATP binding"/>
    <property type="evidence" value="ECO:0007669"/>
    <property type="project" value="InterPro"/>
</dbReference>
<protein>
    <recommendedName>
        <fullName evidence="7">Circadian input-output histidine kinase CikA</fullName>
        <ecNumber evidence="3">2.7.13.3</ecNumber>
    </recommendedName>
</protein>
<dbReference type="SUPFAM" id="SSF47384">
    <property type="entry name" value="Homodimeric domain of signal transducing histidine kinase"/>
    <property type="match status" value="1"/>
</dbReference>
<dbReference type="NCBIfam" id="TIGR00229">
    <property type="entry name" value="sensory_box"/>
    <property type="match status" value="6"/>
</dbReference>
<dbReference type="Gene3D" id="1.10.510.10">
    <property type="entry name" value="Transferase(Phosphotransferase) domain 1"/>
    <property type="match status" value="1"/>
</dbReference>
<evidence type="ECO:0000256" key="6">
    <source>
        <dbReference type="ARBA" id="ARBA00023012"/>
    </source>
</evidence>
<dbReference type="SUPFAM" id="SSF55874">
    <property type="entry name" value="ATPase domain of HSP90 chaperone/DNA topoisomerase II/histidine kinase"/>
    <property type="match status" value="1"/>
</dbReference>
<feature type="domain" description="PAC" evidence="11">
    <location>
        <begin position="2269"/>
        <end position="2320"/>
    </location>
</feature>
<feature type="domain" description="Histidine kinase" evidence="9">
    <location>
        <begin position="2469"/>
        <end position="2695"/>
    </location>
</feature>
<keyword evidence="6" id="KW-0902">Two-component regulatory system</keyword>
<dbReference type="Gene3D" id="3.30.565.10">
    <property type="entry name" value="Histidine kinase-like ATPase, C-terminal domain"/>
    <property type="match status" value="1"/>
</dbReference>
<evidence type="ECO:0000256" key="2">
    <source>
        <dbReference type="ARBA" id="ARBA00006402"/>
    </source>
</evidence>
<accession>A0A928VK76</accession>
<dbReference type="InterPro" id="IPR027417">
    <property type="entry name" value="P-loop_NTPase"/>
</dbReference>
<dbReference type="PRINTS" id="PR00344">
    <property type="entry name" value="BCTRLSENSOR"/>
</dbReference>
<feature type="domain" description="PAC" evidence="11">
    <location>
        <begin position="1630"/>
        <end position="1680"/>
    </location>
</feature>
<dbReference type="InterPro" id="IPR011009">
    <property type="entry name" value="Kinase-like_dom_sf"/>
</dbReference>
<feature type="domain" description="PAS" evidence="10">
    <location>
        <begin position="2061"/>
        <end position="2102"/>
    </location>
</feature>
<evidence type="ECO:0000259" key="8">
    <source>
        <dbReference type="PROSITE" id="PS50011"/>
    </source>
</evidence>
<dbReference type="SUPFAM" id="SSF55781">
    <property type="entry name" value="GAF domain-like"/>
    <property type="match status" value="1"/>
</dbReference>
<dbReference type="InterPro" id="IPR003594">
    <property type="entry name" value="HATPase_dom"/>
</dbReference>
<dbReference type="InterPro" id="IPR013656">
    <property type="entry name" value="PAS_4"/>
</dbReference>
<dbReference type="InterPro" id="IPR000700">
    <property type="entry name" value="PAS-assoc_C"/>
</dbReference>
<dbReference type="SMART" id="SM00387">
    <property type="entry name" value="HATPase_c"/>
    <property type="match status" value="1"/>
</dbReference>
<keyword evidence="13" id="KW-1185">Reference proteome</keyword>
<organism evidence="12 13">
    <name type="scientific">Romeriopsis navalis LEGE 11480</name>
    <dbReference type="NCBI Taxonomy" id="2777977"/>
    <lineage>
        <taxon>Bacteria</taxon>
        <taxon>Bacillati</taxon>
        <taxon>Cyanobacteriota</taxon>
        <taxon>Cyanophyceae</taxon>
        <taxon>Leptolyngbyales</taxon>
        <taxon>Leptolyngbyaceae</taxon>
        <taxon>Romeriopsis</taxon>
        <taxon>Romeriopsis navalis</taxon>
    </lineage>
</organism>
<dbReference type="InterPro" id="IPR003661">
    <property type="entry name" value="HisK_dim/P_dom"/>
</dbReference>
<dbReference type="SMART" id="SM00388">
    <property type="entry name" value="HisKA"/>
    <property type="match status" value="1"/>
</dbReference>
<dbReference type="PROSITE" id="PS50112">
    <property type="entry name" value="PAS"/>
    <property type="match status" value="5"/>
</dbReference>
<feature type="domain" description="PAS" evidence="10">
    <location>
        <begin position="1935"/>
        <end position="2013"/>
    </location>
</feature>
<dbReference type="SMART" id="SM00086">
    <property type="entry name" value="PAC"/>
    <property type="match status" value="7"/>
</dbReference>
<evidence type="ECO:0000259" key="10">
    <source>
        <dbReference type="PROSITE" id="PS50112"/>
    </source>
</evidence>
<dbReference type="Pfam" id="PF08447">
    <property type="entry name" value="PAS_3"/>
    <property type="match status" value="2"/>
</dbReference>
<dbReference type="Gene3D" id="3.30.450.40">
    <property type="match status" value="1"/>
</dbReference>
<dbReference type="InterPro" id="IPR035965">
    <property type="entry name" value="PAS-like_dom_sf"/>
</dbReference>
<proteinExistence type="inferred from homology"/>
<evidence type="ECO:0000313" key="13">
    <source>
        <dbReference type="Proteomes" id="UP000625316"/>
    </source>
</evidence>
<feature type="domain" description="PAC" evidence="11">
    <location>
        <begin position="1751"/>
        <end position="1803"/>
    </location>
</feature>
<feature type="domain" description="PAC" evidence="11">
    <location>
        <begin position="2008"/>
        <end position="2060"/>
    </location>
</feature>
<comment type="caution">
    <text evidence="12">The sequence shown here is derived from an EMBL/GenBank/DDBJ whole genome shotgun (WGS) entry which is preliminary data.</text>
</comment>
<dbReference type="SMART" id="SM00091">
    <property type="entry name" value="PAS"/>
    <property type="match status" value="7"/>
</dbReference>
<dbReference type="Gene3D" id="3.30.450.20">
    <property type="entry name" value="PAS domain"/>
    <property type="match status" value="7"/>
</dbReference>
<evidence type="ECO:0000259" key="11">
    <source>
        <dbReference type="PROSITE" id="PS50113"/>
    </source>
</evidence>
<dbReference type="InterPro" id="IPR005467">
    <property type="entry name" value="His_kinase_dom"/>
</dbReference>
<dbReference type="SMART" id="SM00220">
    <property type="entry name" value="S_TKc"/>
    <property type="match status" value="1"/>
</dbReference>
<reference evidence="12" key="1">
    <citation type="submission" date="2020-10" db="EMBL/GenBank/DDBJ databases">
        <authorList>
            <person name="Castelo-Branco R."/>
            <person name="Eusebio N."/>
            <person name="Adriana R."/>
            <person name="Vieira A."/>
            <person name="Brugerolle De Fraissinette N."/>
            <person name="Rezende De Castro R."/>
            <person name="Schneider M.P."/>
            <person name="Vasconcelos V."/>
            <person name="Leao P.N."/>
        </authorList>
    </citation>
    <scope>NUCLEOTIDE SEQUENCE</scope>
    <source>
        <strain evidence="12">LEGE 11480</strain>
    </source>
</reference>
<dbReference type="InterPro" id="IPR036097">
    <property type="entry name" value="HisK_dim/P_sf"/>
</dbReference>
<feature type="domain" description="Protein kinase" evidence="8">
    <location>
        <begin position="15"/>
        <end position="283"/>
    </location>
</feature>
<dbReference type="InterPro" id="IPR053159">
    <property type="entry name" value="Hybrid_Histidine_Kinase"/>
</dbReference>
<dbReference type="InterPro" id="IPR008271">
    <property type="entry name" value="Ser/Thr_kinase_AS"/>
</dbReference>
<dbReference type="InterPro" id="IPR036890">
    <property type="entry name" value="HATPase_C_sf"/>
</dbReference>
<dbReference type="InterPro" id="IPR004358">
    <property type="entry name" value="Sig_transdc_His_kin-like_C"/>
</dbReference>
<comment type="similarity">
    <text evidence="2">In the N-terminal section; belongs to the phytochrome family.</text>
</comment>
<dbReference type="SUPFAM" id="SSF56112">
    <property type="entry name" value="Protein kinase-like (PK-like)"/>
    <property type="match status" value="1"/>
</dbReference>
<dbReference type="PROSITE" id="PS00108">
    <property type="entry name" value="PROTEIN_KINASE_ST"/>
    <property type="match status" value="1"/>
</dbReference>
<evidence type="ECO:0000256" key="7">
    <source>
        <dbReference type="ARBA" id="ARBA00074306"/>
    </source>
</evidence>
<dbReference type="Gene3D" id="1.10.287.130">
    <property type="match status" value="1"/>
</dbReference>
<dbReference type="Proteomes" id="UP000625316">
    <property type="component" value="Unassembled WGS sequence"/>
</dbReference>
<dbReference type="CDD" id="cd14014">
    <property type="entry name" value="STKc_PknB_like"/>
    <property type="match status" value="1"/>
</dbReference>
<dbReference type="Gene3D" id="3.30.200.20">
    <property type="entry name" value="Phosphorylase Kinase, domain 1"/>
    <property type="match status" value="1"/>
</dbReference>
<dbReference type="SUPFAM" id="SSF55785">
    <property type="entry name" value="PYP-like sensor domain (PAS domain)"/>
    <property type="match status" value="7"/>
</dbReference>
<dbReference type="GO" id="GO:0009882">
    <property type="term" value="F:blue light photoreceptor activity"/>
    <property type="evidence" value="ECO:0007669"/>
    <property type="project" value="UniProtKB-ARBA"/>
</dbReference>
<dbReference type="EC" id="2.7.13.3" evidence="3"/>
<dbReference type="SMART" id="SM00065">
    <property type="entry name" value="GAF"/>
    <property type="match status" value="1"/>
</dbReference>
<evidence type="ECO:0000256" key="3">
    <source>
        <dbReference type="ARBA" id="ARBA00012438"/>
    </source>
</evidence>
<dbReference type="Pfam" id="PF01590">
    <property type="entry name" value="GAF"/>
    <property type="match status" value="1"/>
</dbReference>
<dbReference type="PANTHER" id="PTHR43642">
    <property type="entry name" value="HYBRID SIGNAL TRANSDUCTION HISTIDINE KINASE G"/>
    <property type="match status" value="1"/>
</dbReference>
<feature type="domain" description="PAC" evidence="11">
    <location>
        <begin position="1882"/>
        <end position="1934"/>
    </location>
</feature>
<dbReference type="Pfam" id="PF00069">
    <property type="entry name" value="Pkinase"/>
    <property type="match status" value="1"/>
</dbReference>
<dbReference type="Pfam" id="PF13191">
    <property type="entry name" value="AAA_16"/>
    <property type="match status" value="1"/>
</dbReference>
<evidence type="ECO:0000259" key="9">
    <source>
        <dbReference type="PROSITE" id="PS50109"/>
    </source>
</evidence>
<evidence type="ECO:0000256" key="4">
    <source>
        <dbReference type="ARBA" id="ARBA00022553"/>
    </source>
</evidence>
<keyword evidence="4" id="KW-0597">Phosphoprotein</keyword>
<dbReference type="Pfam" id="PF08448">
    <property type="entry name" value="PAS_4"/>
    <property type="match status" value="2"/>
</dbReference>
<dbReference type="SUPFAM" id="SSF52540">
    <property type="entry name" value="P-loop containing nucleoside triphosphate hydrolases"/>
    <property type="match status" value="1"/>
</dbReference>
<dbReference type="InterPro" id="IPR001610">
    <property type="entry name" value="PAC"/>
</dbReference>
<dbReference type="InterPro" id="IPR003018">
    <property type="entry name" value="GAF"/>
</dbReference>